<evidence type="ECO:0000313" key="4">
    <source>
        <dbReference type="Proteomes" id="UP000014074"/>
    </source>
</evidence>
<dbReference type="AlphaFoldDB" id="R8BEU5"/>
<dbReference type="KEGG" id="tmn:UCRPA7_6666"/>
<dbReference type="GeneID" id="19327346"/>
<feature type="domain" description="DUF4440" evidence="2">
    <location>
        <begin position="63"/>
        <end position="167"/>
    </location>
</feature>
<feature type="compositionally biased region" description="Low complexity" evidence="1">
    <location>
        <begin position="23"/>
        <end position="40"/>
    </location>
</feature>
<dbReference type="eggNOG" id="ENOG502SS9Y">
    <property type="taxonomic scope" value="Eukaryota"/>
</dbReference>
<gene>
    <name evidence="3" type="ORF">UCRPA7_6666</name>
</gene>
<dbReference type="SUPFAM" id="SSF54427">
    <property type="entry name" value="NTF2-like"/>
    <property type="match status" value="1"/>
</dbReference>
<feature type="region of interest" description="Disordered" evidence="1">
    <location>
        <begin position="1"/>
        <end position="45"/>
    </location>
</feature>
<dbReference type="Proteomes" id="UP000014074">
    <property type="component" value="Unassembled WGS sequence"/>
</dbReference>
<dbReference type="InterPro" id="IPR032710">
    <property type="entry name" value="NTF2-like_dom_sf"/>
</dbReference>
<evidence type="ECO:0000259" key="2">
    <source>
        <dbReference type="Pfam" id="PF14534"/>
    </source>
</evidence>
<sequence>MPTVLGLTNEKSHASGQVSTDVKANGSASANGGSKNSSGKPKGRLNTIAKRNHAAAIDSETLLWRALTDDPEEALEYLADDCSMLNPVSFSTHDVIKGKKEIEKKLKDSMHFTGFRIHPDKQVIEVDLMAVAIMYRVTLFQQGDNGQEQIECVASSTWRQTAGADWMLVAQLVAYAD</sequence>
<dbReference type="RefSeq" id="XP_007917404.1">
    <property type="nucleotide sequence ID" value="XM_007919213.1"/>
</dbReference>
<dbReference type="InterPro" id="IPR027843">
    <property type="entry name" value="DUF4440"/>
</dbReference>
<reference evidence="4" key="1">
    <citation type="journal article" date="2013" name="Genome Announc.">
        <title>Draft genome sequence of the ascomycete Phaeoacremonium aleophilum strain UCR-PA7, a causal agent of the esca disease complex in grapevines.</title>
        <authorList>
            <person name="Blanco-Ulate B."/>
            <person name="Rolshausen P."/>
            <person name="Cantu D."/>
        </authorList>
    </citation>
    <scope>NUCLEOTIDE SEQUENCE [LARGE SCALE GENOMIC DNA]</scope>
    <source>
        <strain evidence="4">UCR-PA7</strain>
    </source>
</reference>
<accession>R8BEU5</accession>
<name>R8BEU5_PHAM7</name>
<evidence type="ECO:0000313" key="3">
    <source>
        <dbReference type="EMBL" id="EON97820.1"/>
    </source>
</evidence>
<dbReference type="EMBL" id="KB933251">
    <property type="protein sequence ID" value="EON97820.1"/>
    <property type="molecule type" value="Genomic_DNA"/>
</dbReference>
<dbReference type="HOGENOM" id="CLU_114608_0_0_1"/>
<organism evidence="3 4">
    <name type="scientific">Phaeoacremonium minimum (strain UCR-PA7)</name>
    <name type="common">Esca disease fungus</name>
    <name type="synonym">Togninia minima</name>
    <dbReference type="NCBI Taxonomy" id="1286976"/>
    <lineage>
        <taxon>Eukaryota</taxon>
        <taxon>Fungi</taxon>
        <taxon>Dikarya</taxon>
        <taxon>Ascomycota</taxon>
        <taxon>Pezizomycotina</taxon>
        <taxon>Sordariomycetes</taxon>
        <taxon>Sordariomycetidae</taxon>
        <taxon>Togniniales</taxon>
        <taxon>Togniniaceae</taxon>
        <taxon>Phaeoacremonium</taxon>
    </lineage>
</organism>
<proteinExistence type="predicted"/>
<dbReference type="Pfam" id="PF14534">
    <property type="entry name" value="DUF4440"/>
    <property type="match status" value="1"/>
</dbReference>
<dbReference type="Gene3D" id="3.10.450.50">
    <property type="match status" value="1"/>
</dbReference>
<protein>
    <recommendedName>
        <fullName evidence="2">DUF4440 domain-containing protein</fullName>
    </recommendedName>
</protein>
<keyword evidence="4" id="KW-1185">Reference proteome</keyword>
<dbReference type="OrthoDB" id="2865667at2759"/>
<evidence type="ECO:0000256" key="1">
    <source>
        <dbReference type="SAM" id="MobiDB-lite"/>
    </source>
</evidence>